<proteinExistence type="predicted"/>
<organism evidence="1 2">
    <name type="scientific">Marasmiellus scandens</name>
    <dbReference type="NCBI Taxonomy" id="2682957"/>
    <lineage>
        <taxon>Eukaryota</taxon>
        <taxon>Fungi</taxon>
        <taxon>Dikarya</taxon>
        <taxon>Basidiomycota</taxon>
        <taxon>Agaricomycotina</taxon>
        <taxon>Agaricomycetes</taxon>
        <taxon>Agaricomycetidae</taxon>
        <taxon>Agaricales</taxon>
        <taxon>Marasmiineae</taxon>
        <taxon>Omphalotaceae</taxon>
        <taxon>Marasmiellus</taxon>
    </lineage>
</organism>
<name>A0ABR1IN11_9AGAR</name>
<dbReference type="EMBL" id="JBANRG010000101">
    <property type="protein sequence ID" value="KAK7435902.1"/>
    <property type="molecule type" value="Genomic_DNA"/>
</dbReference>
<sequence>MSLAELAPSSPTTLAILIMQPAKQQSPIEILITDILITIFEYTCIFGNSYHGNILSGGSGSVNCPAFTLASVCRLWREIAVLSPSIWSTLHVFCSKPGQSLALDVALNRSQQSPLTITVRGTLYDTDTHWNLMRLVRETHRWSSFQFLLSEIVPPLAPGYSGLRSILHSISSVPILSSFGTNVPIPTFYALDQAPALSHLDLTNGVCLTHHRNLPWNHIRAVKLTNMLYGVYPSHIPLTTVQNVVSLCSDLKHLELVQIHVFPLSDISPNPFSSPLTSLTVSAAADMFIELLNAAVVDFRLPSLRVLALTFQGPVKDEKPLAESVVRFLQEACSSPQITELHLCGDISTACLLPVFPLVPNLVLLNLELPFSNACGAFVRSMVPASAPGVALLPKMEKLFLAVAQDGDRERNQPTDFLHLLRMIENRIAGRRQSLRSFKIEVTMKEGECYQNLFNEDVWAVWERLRTPLPSLMVLKYPNLRQYIYTERL</sequence>
<evidence type="ECO:0008006" key="3">
    <source>
        <dbReference type="Google" id="ProtNLM"/>
    </source>
</evidence>
<comment type="caution">
    <text evidence="1">The sequence shown here is derived from an EMBL/GenBank/DDBJ whole genome shotgun (WGS) entry which is preliminary data.</text>
</comment>
<gene>
    <name evidence="1" type="ORF">VKT23_019433</name>
</gene>
<accession>A0ABR1IN11</accession>
<protein>
    <recommendedName>
        <fullName evidence="3">F-box domain-containing protein</fullName>
    </recommendedName>
</protein>
<evidence type="ECO:0000313" key="1">
    <source>
        <dbReference type="EMBL" id="KAK7435902.1"/>
    </source>
</evidence>
<reference evidence="1 2" key="1">
    <citation type="submission" date="2024-01" db="EMBL/GenBank/DDBJ databases">
        <title>A draft genome for the cacao thread blight pathogen Marasmiellus scandens.</title>
        <authorList>
            <person name="Baruah I.K."/>
            <person name="Leung J."/>
            <person name="Bukari Y."/>
            <person name="Amoako-Attah I."/>
            <person name="Meinhardt L.W."/>
            <person name="Bailey B.A."/>
            <person name="Cohen S.P."/>
        </authorList>
    </citation>
    <scope>NUCLEOTIDE SEQUENCE [LARGE SCALE GENOMIC DNA]</scope>
    <source>
        <strain evidence="1 2">GH-19</strain>
    </source>
</reference>
<dbReference type="Proteomes" id="UP001498398">
    <property type="component" value="Unassembled WGS sequence"/>
</dbReference>
<evidence type="ECO:0000313" key="2">
    <source>
        <dbReference type="Proteomes" id="UP001498398"/>
    </source>
</evidence>
<keyword evidence="2" id="KW-1185">Reference proteome</keyword>